<gene>
    <name evidence="2" type="ORF">A3770_01p04380</name>
</gene>
<feature type="compositionally biased region" description="Acidic residues" evidence="1">
    <location>
        <begin position="50"/>
        <end position="60"/>
    </location>
</feature>
<name>A0A5B8MF72_9CHLO</name>
<feature type="region of interest" description="Disordered" evidence="1">
    <location>
        <begin position="45"/>
        <end position="86"/>
    </location>
</feature>
<dbReference type="AlphaFoldDB" id="A0A5B8MF72"/>
<evidence type="ECO:0000313" key="2">
    <source>
        <dbReference type="EMBL" id="QDZ17920.1"/>
    </source>
</evidence>
<feature type="region of interest" description="Disordered" evidence="1">
    <location>
        <begin position="111"/>
        <end position="135"/>
    </location>
</feature>
<keyword evidence="3" id="KW-1185">Reference proteome</keyword>
<organism evidence="2 3">
    <name type="scientific">Chloropicon primus</name>
    <dbReference type="NCBI Taxonomy" id="1764295"/>
    <lineage>
        <taxon>Eukaryota</taxon>
        <taxon>Viridiplantae</taxon>
        <taxon>Chlorophyta</taxon>
        <taxon>Chloropicophyceae</taxon>
        <taxon>Chloropicales</taxon>
        <taxon>Chloropicaceae</taxon>
        <taxon>Chloropicon</taxon>
    </lineage>
</organism>
<evidence type="ECO:0000256" key="1">
    <source>
        <dbReference type="SAM" id="MobiDB-lite"/>
    </source>
</evidence>
<feature type="compositionally biased region" description="Gly residues" evidence="1">
    <location>
        <begin position="61"/>
        <end position="74"/>
    </location>
</feature>
<dbReference type="EMBL" id="CP031034">
    <property type="protein sequence ID" value="QDZ17920.1"/>
    <property type="molecule type" value="Genomic_DNA"/>
</dbReference>
<sequence>MKTDPLAAHRKVESLTGEGFLRRELALALRSEKCNRGRRMDIVLGLSEEKWEEEEEEGEGTGEGPKGHGTGEGAGASDKGGEGIDGHLNKIRKVSHALEAAEILAKKRASVAKVEGLERSEKGSSLQGLASSREGQKNYVVNVEDLNIPTTTKENTIPTFKSTRGLRGAADGAPEESPAKAGKLVKKPAPASNAGKSAKHSKFMARYGLQKYSNLFKPI</sequence>
<dbReference type="Proteomes" id="UP000316726">
    <property type="component" value="Chromosome 1"/>
</dbReference>
<protein>
    <submittedName>
        <fullName evidence="2">Uncharacterized protein</fullName>
    </submittedName>
</protein>
<accession>A0A5B8MF72</accession>
<proteinExistence type="predicted"/>
<reference evidence="2 3" key="1">
    <citation type="submission" date="2018-07" db="EMBL/GenBank/DDBJ databases">
        <title>The complete nuclear genome of the prasinophyte Chloropicon primus (CCMP1205).</title>
        <authorList>
            <person name="Pombert J.-F."/>
            <person name="Otis C."/>
            <person name="Turmel M."/>
            <person name="Lemieux C."/>
        </authorList>
    </citation>
    <scope>NUCLEOTIDE SEQUENCE [LARGE SCALE GENOMIC DNA]</scope>
    <source>
        <strain evidence="2 3">CCMP1205</strain>
    </source>
</reference>
<evidence type="ECO:0000313" key="3">
    <source>
        <dbReference type="Proteomes" id="UP000316726"/>
    </source>
</evidence>
<feature type="region of interest" description="Disordered" evidence="1">
    <location>
        <begin position="154"/>
        <end position="200"/>
    </location>
</feature>